<feature type="transmembrane region" description="Helical" evidence="1">
    <location>
        <begin position="78"/>
        <end position="106"/>
    </location>
</feature>
<dbReference type="Proteomes" id="UP001154265">
    <property type="component" value="Unassembled WGS sequence"/>
</dbReference>
<evidence type="ECO:0000256" key="1">
    <source>
        <dbReference type="SAM" id="Phobius"/>
    </source>
</evidence>
<dbReference type="Pfam" id="PF07466">
    <property type="entry name" value="DUF1517"/>
    <property type="match status" value="1"/>
</dbReference>
<gene>
    <name evidence="2" type="ORF">L3556_08780</name>
</gene>
<reference evidence="2" key="1">
    <citation type="journal article" date="2022" name="Genome Biol. Evol.">
        <title>A New Gene Family Diagnostic for Intracellular Biomineralization of Amorphous Ca Carbonates by Cyanobacteria.</title>
        <authorList>
            <person name="Benzerara K."/>
            <person name="Duprat E."/>
            <person name="Bitard-Feildel T."/>
            <person name="Caumes G."/>
            <person name="Cassier-Chauvat C."/>
            <person name="Chauvat F."/>
            <person name="Dezi M."/>
            <person name="Diop S.I."/>
            <person name="Gaschignard G."/>
            <person name="Gorgen S."/>
            <person name="Gugger M."/>
            <person name="Lopez-Garcia P."/>
            <person name="Millet M."/>
            <person name="Skouri-Panet F."/>
            <person name="Moreira D."/>
            <person name="Callebaut I."/>
        </authorList>
    </citation>
    <scope>NUCLEOTIDE SEQUENCE</scope>
    <source>
        <strain evidence="2">G9</strain>
    </source>
</reference>
<dbReference type="PANTHER" id="PTHR33975">
    <property type="entry name" value="MYELIN-ASSOCIATED OLIGODENDROCYTE BASIC PROTEIN"/>
    <property type="match status" value="1"/>
</dbReference>
<accession>A0ABT6EZK9</accession>
<name>A0ABT6EZK9_9SYNE</name>
<sequence>MIKNIWQKFKPLLTVIIIAVFMAQIVLDAGSALAARSGGRIGGGSFSRPSPSRSYSAPRGNSSYGYGRGYGGGLGFPFLIPFFGFGGGFGGLFTIILLGVVANFLFSAFRQFRDGGTEENEFSPNPAVSLQTVQVGLVAEARSLQTDLNRLALSANTQTPEGLTKVLQETTLALLRHPDYWVYGRTAKQDTQLQGAETQFNQLALMERGKLAAETLSNYRQEVQESAIAVADSRTDTVGDSVGEYIVVTLLVATLGKLTLPAVNSSADLRLALQTLGGVSSDRLLAVEILWQPQADGDTLSSDDVLLAYPELKLI</sequence>
<keyword evidence="1" id="KW-1133">Transmembrane helix</keyword>
<evidence type="ECO:0000313" key="2">
    <source>
        <dbReference type="EMBL" id="MDG2991018.1"/>
    </source>
</evidence>
<reference evidence="2" key="2">
    <citation type="submission" date="2022-01" db="EMBL/GenBank/DDBJ databases">
        <authorList>
            <person name="Zivanovic Y."/>
            <person name="Moreira D."/>
            <person name="Lopez-Garcia P."/>
        </authorList>
    </citation>
    <scope>NUCLEOTIDE SEQUENCE</scope>
    <source>
        <strain evidence="2">G9</strain>
    </source>
</reference>
<keyword evidence="1" id="KW-0472">Membrane</keyword>
<organism evidence="2 3">
    <name type="scientific">Candidatus Synechococcus calcipolaris G9</name>
    <dbReference type="NCBI Taxonomy" id="1497997"/>
    <lineage>
        <taxon>Bacteria</taxon>
        <taxon>Bacillati</taxon>
        <taxon>Cyanobacteriota</taxon>
        <taxon>Cyanophyceae</taxon>
        <taxon>Synechococcales</taxon>
        <taxon>Synechococcaceae</taxon>
        <taxon>Synechococcus</taxon>
    </lineage>
</organism>
<proteinExistence type="predicted"/>
<comment type="caution">
    <text evidence="2">The sequence shown here is derived from an EMBL/GenBank/DDBJ whole genome shotgun (WGS) entry which is preliminary data.</text>
</comment>
<dbReference type="RefSeq" id="WP_277866901.1">
    <property type="nucleotide sequence ID" value="NZ_JAKKUT010000002.1"/>
</dbReference>
<protein>
    <submittedName>
        <fullName evidence="2">DUF1517 domain-containing protein</fullName>
    </submittedName>
</protein>
<dbReference type="PANTHER" id="PTHR33975:SF2">
    <property type="entry name" value="MYELIN-ASSOCIATED OLIGODENDROCYTE BASIC PROTEIN"/>
    <property type="match status" value="1"/>
</dbReference>
<keyword evidence="1" id="KW-0812">Transmembrane</keyword>
<keyword evidence="3" id="KW-1185">Reference proteome</keyword>
<dbReference type="InterPro" id="IPR053023">
    <property type="entry name" value="FLAP_modulator"/>
</dbReference>
<dbReference type="EMBL" id="JAKKUT010000002">
    <property type="protein sequence ID" value="MDG2991018.1"/>
    <property type="molecule type" value="Genomic_DNA"/>
</dbReference>
<evidence type="ECO:0000313" key="3">
    <source>
        <dbReference type="Proteomes" id="UP001154265"/>
    </source>
</evidence>
<dbReference type="InterPro" id="IPR010903">
    <property type="entry name" value="DUF1517"/>
</dbReference>
<dbReference type="PIRSF" id="PIRSF037221">
    <property type="entry name" value="DUF1517"/>
    <property type="match status" value="1"/>
</dbReference>